<dbReference type="RefSeq" id="WP_255925294.1">
    <property type="nucleotide sequence ID" value="NZ_JANFNH010000002.1"/>
</dbReference>
<keyword evidence="3" id="KW-1185">Reference proteome</keyword>
<gene>
    <name evidence="2" type="ORF">NON19_04620</name>
</gene>
<comment type="caution">
    <text evidence="2">The sequence shown here is derived from an EMBL/GenBank/DDBJ whole genome shotgun (WGS) entry which is preliminary data.</text>
</comment>
<dbReference type="Proteomes" id="UP001206206">
    <property type="component" value="Unassembled WGS sequence"/>
</dbReference>
<proteinExistence type="predicted"/>
<evidence type="ECO:0000313" key="2">
    <source>
        <dbReference type="EMBL" id="MCQ4041331.1"/>
    </source>
</evidence>
<name>A0ABT1P7H3_9ACTN</name>
<organism evidence="2 3">
    <name type="scientific">Streptantibioticus rubrisoli</name>
    <dbReference type="NCBI Taxonomy" id="1387313"/>
    <lineage>
        <taxon>Bacteria</taxon>
        <taxon>Bacillati</taxon>
        <taxon>Actinomycetota</taxon>
        <taxon>Actinomycetes</taxon>
        <taxon>Kitasatosporales</taxon>
        <taxon>Streptomycetaceae</taxon>
        <taxon>Streptantibioticus</taxon>
    </lineage>
</organism>
<protein>
    <submittedName>
        <fullName evidence="2">Uncharacterized protein</fullName>
    </submittedName>
</protein>
<dbReference type="EMBL" id="JANFNH010000002">
    <property type="protein sequence ID" value="MCQ4041331.1"/>
    <property type="molecule type" value="Genomic_DNA"/>
</dbReference>
<evidence type="ECO:0000313" key="3">
    <source>
        <dbReference type="Proteomes" id="UP001206206"/>
    </source>
</evidence>
<evidence type="ECO:0000256" key="1">
    <source>
        <dbReference type="SAM" id="MobiDB-lite"/>
    </source>
</evidence>
<accession>A0ABT1P7H3</accession>
<reference evidence="2 3" key="1">
    <citation type="submission" date="2022-06" db="EMBL/GenBank/DDBJ databases">
        <title>Draft genome sequence of type strain Streptomyces rubrisoli DSM 42083.</title>
        <authorList>
            <person name="Duangmal K."/>
            <person name="Klaysubun C."/>
        </authorList>
    </citation>
    <scope>NUCLEOTIDE SEQUENCE [LARGE SCALE GENOMIC DNA]</scope>
    <source>
        <strain evidence="2 3">DSM 42083</strain>
    </source>
</reference>
<feature type="region of interest" description="Disordered" evidence="1">
    <location>
        <begin position="1"/>
        <end position="21"/>
    </location>
</feature>
<sequence length="83" mass="8734">MPPHRAAAREHASGPDPVDPARFATEEFRILAPIRPTISKVSCPHCPGAAFFDGTSGWVCMKCGPVFGATLHGRDASSGEDGE</sequence>